<sequence>MDAAREIVGQDRIDHPVALDAALPFEGARHNMNPEMRFAAGAMPGVPFMQMRFVDDVEAFRMESVGQFFFDGVSGGHDIRNIARY</sequence>
<evidence type="ECO:0000313" key="1">
    <source>
        <dbReference type="EMBL" id="WEF51942.1"/>
    </source>
</evidence>
<protein>
    <submittedName>
        <fullName evidence="1">Uncharacterized protein</fullName>
    </submittedName>
</protein>
<name>A0ABY8BU61_AFICR</name>
<dbReference type="Proteomes" id="UP001213907">
    <property type="component" value="Chromosome"/>
</dbReference>
<reference evidence="1 2" key="1">
    <citation type="submission" date="2022-11" db="EMBL/GenBank/DDBJ databases">
        <authorList>
            <person name="Siebert D."/>
            <person name="Busche T."/>
            <person name="Saydam E."/>
            <person name="Kalinowski J."/>
            <person name="Ruckert C."/>
            <person name="Blombach B."/>
        </authorList>
    </citation>
    <scope>NUCLEOTIDE SEQUENCE [LARGE SCALE GENOMIC DNA]</scope>
    <source>
        <strain evidence="1 2">DSM 1083</strain>
    </source>
</reference>
<evidence type="ECO:0000313" key="2">
    <source>
        <dbReference type="Proteomes" id="UP001213907"/>
    </source>
</evidence>
<gene>
    <name evidence="1" type="ORF">AFIC_000397</name>
</gene>
<dbReference type="EMBL" id="CP113162">
    <property type="protein sequence ID" value="WEF51942.1"/>
    <property type="molecule type" value="Genomic_DNA"/>
</dbReference>
<keyword evidence="2" id="KW-1185">Reference proteome</keyword>
<accession>A0ABY8BU61</accession>
<organism evidence="1 2">
    <name type="scientific">Afipia carboxydohydrogena</name>
    <name type="common">Pseudomonas carboxydohydrogena</name>
    <dbReference type="NCBI Taxonomy" id="290"/>
    <lineage>
        <taxon>Bacteria</taxon>
        <taxon>Pseudomonadati</taxon>
        <taxon>Pseudomonadota</taxon>
        <taxon>Alphaproteobacteria</taxon>
        <taxon>Hyphomicrobiales</taxon>
        <taxon>Nitrobacteraceae</taxon>
        <taxon>Afipia</taxon>
    </lineage>
</organism>
<proteinExistence type="predicted"/>